<evidence type="ECO:0000313" key="3">
    <source>
        <dbReference type="Proteomes" id="UP000585614"/>
    </source>
</evidence>
<accession>A0A7J7SXQ5</accession>
<feature type="signal peptide" evidence="1">
    <location>
        <begin position="1"/>
        <end position="30"/>
    </location>
</feature>
<reference evidence="2 3" key="1">
    <citation type="journal article" date="2020" name="Nature">
        <title>Six reference-quality genomes reveal evolution of bat adaptations.</title>
        <authorList>
            <person name="Jebb D."/>
            <person name="Huang Z."/>
            <person name="Pippel M."/>
            <person name="Hughes G.M."/>
            <person name="Lavrichenko K."/>
            <person name="Devanna P."/>
            <person name="Winkler S."/>
            <person name="Jermiin L.S."/>
            <person name="Skirmuntt E.C."/>
            <person name="Katzourakis A."/>
            <person name="Burkitt-Gray L."/>
            <person name="Ray D.A."/>
            <person name="Sullivan K.A.M."/>
            <person name="Roscito J.G."/>
            <person name="Kirilenko B.M."/>
            <person name="Davalos L.M."/>
            <person name="Corthals A.P."/>
            <person name="Power M.L."/>
            <person name="Jones G."/>
            <person name="Ransome R.D."/>
            <person name="Dechmann D.K.N."/>
            <person name="Locatelli A.G."/>
            <person name="Puechmaille S.J."/>
            <person name="Fedrigo O."/>
            <person name="Jarvis E.D."/>
            <person name="Hiller M."/>
            <person name="Vernes S.C."/>
            <person name="Myers E.W."/>
            <person name="Teeling E.C."/>
        </authorList>
    </citation>
    <scope>NUCLEOTIDE SEQUENCE [LARGE SCALE GENOMIC DNA]</scope>
    <source>
        <strain evidence="2">MRhiFer1</strain>
        <tissue evidence="2">Lung</tissue>
    </source>
</reference>
<sequence>MKHPSGAMILTRNFLATRLVCLSFIPSSWVELELPGDANVLVRALFADCSQKMCRMPEHKLRVSRGPTCQHLLHQSSRNTSGSTSSRPPRISSLWFWTYCPRLCLRWTTGEAPAAETRDP</sequence>
<proteinExistence type="predicted"/>
<organism evidence="2 3">
    <name type="scientific">Rhinolophus ferrumequinum</name>
    <name type="common">Greater horseshoe bat</name>
    <dbReference type="NCBI Taxonomy" id="59479"/>
    <lineage>
        <taxon>Eukaryota</taxon>
        <taxon>Metazoa</taxon>
        <taxon>Chordata</taxon>
        <taxon>Craniata</taxon>
        <taxon>Vertebrata</taxon>
        <taxon>Euteleostomi</taxon>
        <taxon>Mammalia</taxon>
        <taxon>Eutheria</taxon>
        <taxon>Laurasiatheria</taxon>
        <taxon>Chiroptera</taxon>
        <taxon>Yinpterochiroptera</taxon>
        <taxon>Rhinolophoidea</taxon>
        <taxon>Rhinolophidae</taxon>
        <taxon>Rhinolophinae</taxon>
        <taxon>Rhinolophus</taxon>
    </lineage>
</organism>
<evidence type="ECO:0000256" key="1">
    <source>
        <dbReference type="SAM" id="SignalP"/>
    </source>
</evidence>
<feature type="chain" id="PRO_5029641074" description="Secreted protein" evidence="1">
    <location>
        <begin position="31"/>
        <end position="120"/>
    </location>
</feature>
<dbReference type="Proteomes" id="UP000585614">
    <property type="component" value="Unassembled WGS sequence"/>
</dbReference>
<dbReference type="AlphaFoldDB" id="A0A7J7SXQ5"/>
<gene>
    <name evidence="2" type="ORF">mRhiFer1_009102</name>
</gene>
<comment type="caution">
    <text evidence="2">The sequence shown here is derived from an EMBL/GenBank/DDBJ whole genome shotgun (WGS) entry which is preliminary data.</text>
</comment>
<name>A0A7J7SXQ5_RHIFE</name>
<keyword evidence="1" id="KW-0732">Signal</keyword>
<evidence type="ECO:0008006" key="4">
    <source>
        <dbReference type="Google" id="ProtNLM"/>
    </source>
</evidence>
<dbReference type="EMBL" id="JACAGC010000021">
    <property type="protein sequence ID" value="KAF6293216.1"/>
    <property type="molecule type" value="Genomic_DNA"/>
</dbReference>
<evidence type="ECO:0000313" key="2">
    <source>
        <dbReference type="EMBL" id="KAF6293216.1"/>
    </source>
</evidence>
<protein>
    <recommendedName>
        <fullName evidence="4">Secreted protein</fullName>
    </recommendedName>
</protein>